<reference evidence="2" key="1">
    <citation type="submission" date="2023-06" db="EMBL/GenBank/DDBJ databases">
        <title>Draft genome of Marssonina rosae.</title>
        <authorList>
            <person name="Cheng Q."/>
        </authorList>
    </citation>
    <scope>NUCLEOTIDE SEQUENCE</scope>
    <source>
        <strain evidence="2">R4</strain>
    </source>
</reference>
<feature type="transmembrane region" description="Helical" evidence="1">
    <location>
        <begin position="84"/>
        <end position="105"/>
    </location>
</feature>
<comment type="caution">
    <text evidence="2">The sequence shown here is derived from an EMBL/GenBank/DDBJ whole genome shotgun (WGS) entry which is preliminary data.</text>
</comment>
<accession>A0AAD9SVX2</accession>
<keyword evidence="1" id="KW-0472">Membrane</keyword>
<gene>
    <name evidence="2" type="ORF">QTJ16_006427</name>
</gene>
<proteinExistence type="predicted"/>
<evidence type="ECO:0000313" key="2">
    <source>
        <dbReference type="EMBL" id="KAK2624477.1"/>
    </source>
</evidence>
<dbReference type="Proteomes" id="UP001285354">
    <property type="component" value="Unassembled WGS sequence"/>
</dbReference>
<sequence>MYQVIELLGRGICFCLDLTTLSLSIMMSIVPSDYGYHEALEGEVMLPPLFTFIFVAISLILNIEEIISRMPCYRLHFRRLHPAFVLAIDIIASLGLLLSAYVVVFPAMFQFPLVRELIWVSTALAIMHVLLSGFACVDCNIRRKALIEQNQQAIIQRGRERALRLNRHDVYV</sequence>
<keyword evidence="3" id="KW-1185">Reference proteome</keyword>
<feature type="transmembrane region" description="Helical" evidence="1">
    <location>
        <begin position="12"/>
        <end position="32"/>
    </location>
</feature>
<name>A0AAD9SVX2_9HELO</name>
<keyword evidence="1" id="KW-1133">Transmembrane helix</keyword>
<feature type="transmembrane region" description="Helical" evidence="1">
    <location>
        <begin position="117"/>
        <end position="137"/>
    </location>
</feature>
<evidence type="ECO:0000313" key="3">
    <source>
        <dbReference type="Proteomes" id="UP001285354"/>
    </source>
</evidence>
<protein>
    <submittedName>
        <fullName evidence="2">Uncharacterized protein</fullName>
    </submittedName>
</protein>
<evidence type="ECO:0000256" key="1">
    <source>
        <dbReference type="SAM" id="Phobius"/>
    </source>
</evidence>
<organism evidence="2 3">
    <name type="scientific">Diplocarpon rosae</name>
    <dbReference type="NCBI Taxonomy" id="946125"/>
    <lineage>
        <taxon>Eukaryota</taxon>
        <taxon>Fungi</taxon>
        <taxon>Dikarya</taxon>
        <taxon>Ascomycota</taxon>
        <taxon>Pezizomycotina</taxon>
        <taxon>Leotiomycetes</taxon>
        <taxon>Helotiales</taxon>
        <taxon>Drepanopezizaceae</taxon>
        <taxon>Diplocarpon</taxon>
    </lineage>
</organism>
<feature type="transmembrane region" description="Helical" evidence="1">
    <location>
        <begin position="44"/>
        <end position="63"/>
    </location>
</feature>
<dbReference type="AlphaFoldDB" id="A0AAD9SVX2"/>
<keyword evidence="1" id="KW-0812">Transmembrane</keyword>
<dbReference type="EMBL" id="JAUBYV010000010">
    <property type="protein sequence ID" value="KAK2624477.1"/>
    <property type="molecule type" value="Genomic_DNA"/>
</dbReference>